<feature type="transmembrane region" description="Helical" evidence="2">
    <location>
        <begin position="56"/>
        <end position="75"/>
    </location>
</feature>
<feature type="transmembrane region" description="Helical" evidence="2">
    <location>
        <begin position="28"/>
        <end position="50"/>
    </location>
</feature>
<reference evidence="4" key="1">
    <citation type="submission" date="2025-08" db="UniProtKB">
        <authorList>
            <consortium name="RefSeq"/>
        </authorList>
    </citation>
    <scope>IDENTIFICATION</scope>
    <source>
        <tissue evidence="4">Whole Larva</tissue>
    </source>
</reference>
<keyword evidence="2" id="KW-0472">Membrane</keyword>
<sequence>MVVIDVQKEILVMDSIEKMKLREERRRTGRYMAAGVAIFLSLLGLYQAVARGTPEYAALFAPALIMFIYILWILYASKSQMKSVKDLEKAKAQPDEVTPDWNIIDPEKLEEVQKIEKDNADKENRQQHMFSRSYSIA</sequence>
<feature type="region of interest" description="Disordered" evidence="1">
    <location>
        <begin position="117"/>
        <end position="137"/>
    </location>
</feature>
<dbReference type="RefSeq" id="XP_017768033.1">
    <property type="nucleotide sequence ID" value="XM_017912544.1"/>
</dbReference>
<keyword evidence="2" id="KW-0812">Transmembrane</keyword>
<protein>
    <submittedName>
        <fullName evidence="4">Uncharacterized protein LOC108556420</fullName>
    </submittedName>
</protein>
<feature type="compositionally biased region" description="Basic and acidic residues" evidence="1">
    <location>
        <begin position="117"/>
        <end position="126"/>
    </location>
</feature>
<evidence type="ECO:0000256" key="1">
    <source>
        <dbReference type="SAM" id="MobiDB-lite"/>
    </source>
</evidence>
<keyword evidence="2" id="KW-1133">Transmembrane helix</keyword>
<gene>
    <name evidence="4" type="primary">LOC108556420</name>
</gene>
<feature type="compositionally biased region" description="Polar residues" evidence="1">
    <location>
        <begin position="127"/>
        <end position="137"/>
    </location>
</feature>
<proteinExistence type="predicted"/>
<dbReference type="GeneID" id="108556420"/>
<accession>A0ABM1M0D3</accession>
<dbReference type="Proteomes" id="UP000695000">
    <property type="component" value="Unplaced"/>
</dbReference>
<evidence type="ECO:0000256" key="2">
    <source>
        <dbReference type="SAM" id="Phobius"/>
    </source>
</evidence>
<evidence type="ECO:0000313" key="3">
    <source>
        <dbReference type="Proteomes" id="UP000695000"/>
    </source>
</evidence>
<name>A0ABM1M0D3_NICVS</name>
<keyword evidence="3" id="KW-1185">Reference proteome</keyword>
<evidence type="ECO:0000313" key="4">
    <source>
        <dbReference type="RefSeq" id="XP_017768033.1"/>
    </source>
</evidence>
<organism evidence="3 4">
    <name type="scientific">Nicrophorus vespilloides</name>
    <name type="common">Boreal carrion beetle</name>
    <dbReference type="NCBI Taxonomy" id="110193"/>
    <lineage>
        <taxon>Eukaryota</taxon>
        <taxon>Metazoa</taxon>
        <taxon>Ecdysozoa</taxon>
        <taxon>Arthropoda</taxon>
        <taxon>Hexapoda</taxon>
        <taxon>Insecta</taxon>
        <taxon>Pterygota</taxon>
        <taxon>Neoptera</taxon>
        <taxon>Endopterygota</taxon>
        <taxon>Coleoptera</taxon>
        <taxon>Polyphaga</taxon>
        <taxon>Staphyliniformia</taxon>
        <taxon>Silphidae</taxon>
        <taxon>Nicrophorinae</taxon>
        <taxon>Nicrophorus</taxon>
    </lineage>
</organism>